<accession>K0J3D0</accession>
<feature type="domain" description="L,D-TPase catalytic" evidence="6">
    <location>
        <begin position="58"/>
        <end position="188"/>
    </location>
</feature>
<protein>
    <submittedName>
        <fullName evidence="7">Carbohydrate degrading protein</fullName>
    </submittedName>
</protein>
<evidence type="ECO:0000256" key="2">
    <source>
        <dbReference type="ARBA" id="ARBA00022679"/>
    </source>
</evidence>
<dbReference type="SUPFAM" id="SSF141523">
    <property type="entry name" value="L,D-transpeptidase catalytic domain-like"/>
    <property type="match status" value="1"/>
</dbReference>
<reference evidence="7" key="2">
    <citation type="journal article" date="2014" name="FEMS Microbiol. Ecol.">
        <title>Novel integrons and gene cassettes from a Cascadian submarine gas-hydrate-bearing core.</title>
        <authorList>
            <person name="Elsaied H."/>
            <person name="Stokes H.W."/>
            <person name="Yoshioka H."/>
            <person name="Mitani Y."/>
            <person name="Maruyama A."/>
        </authorList>
    </citation>
    <scope>NUCLEOTIDE SEQUENCE</scope>
</reference>
<dbReference type="GO" id="GO:0016740">
    <property type="term" value="F:transferase activity"/>
    <property type="evidence" value="ECO:0007669"/>
    <property type="project" value="UniProtKB-KW"/>
</dbReference>
<evidence type="ECO:0000313" key="7">
    <source>
        <dbReference type="EMBL" id="BAM62589.1"/>
    </source>
</evidence>
<evidence type="ECO:0000256" key="4">
    <source>
        <dbReference type="ARBA" id="ARBA00022984"/>
    </source>
</evidence>
<dbReference type="Pfam" id="PF03734">
    <property type="entry name" value="YkuD"/>
    <property type="match status" value="1"/>
</dbReference>
<organism evidence="7">
    <name type="scientific">uncultured microorganism</name>
    <dbReference type="NCBI Taxonomy" id="358574"/>
    <lineage>
        <taxon>unclassified sequences</taxon>
        <taxon>environmental samples</taxon>
    </lineage>
</organism>
<keyword evidence="5" id="KW-0961">Cell wall biogenesis/degradation</keyword>
<keyword evidence="3" id="KW-0133">Cell shape</keyword>
<sequence>MKLRRVIIASLLLFAFQVNISISADIPSSRRSRNVISRVKPVIKKELEKHGLEIGSPIYIRIFKKSAELELWVENGEVYQLFKKYKICDFSGKLGPKIKVGDLQSPEGFYFVKPRQLNPSSQFHLSFNLGYPNAYDRAHGRTGSALMVHGNCVSIGCYAMTDNKIEEIYTLVDASFRNGQSFFRAHVFPFRMTEENMIKHKSSKWYSFWDNLKEGYDIFERDKRPPNVTVNNKRYVFEKT</sequence>
<dbReference type="PANTHER" id="PTHR36699:SF1">
    <property type="entry name" value="L,D-TRANSPEPTIDASE YAFK-RELATED"/>
    <property type="match status" value="1"/>
</dbReference>
<dbReference type="CDD" id="cd16913">
    <property type="entry name" value="YkuD_like"/>
    <property type="match status" value="1"/>
</dbReference>
<dbReference type="GO" id="GO:0071555">
    <property type="term" value="P:cell wall organization"/>
    <property type="evidence" value="ECO:0007669"/>
    <property type="project" value="UniProtKB-KW"/>
</dbReference>
<dbReference type="AlphaFoldDB" id="K0J3D0"/>
<proteinExistence type="predicted"/>
<dbReference type="PROSITE" id="PS52029">
    <property type="entry name" value="LD_TPASE"/>
    <property type="match status" value="1"/>
</dbReference>
<name>K0J3D0_9ZZZZ</name>
<evidence type="ECO:0000256" key="3">
    <source>
        <dbReference type="ARBA" id="ARBA00022960"/>
    </source>
</evidence>
<dbReference type="UniPathway" id="UPA00219"/>
<evidence type="ECO:0000259" key="6">
    <source>
        <dbReference type="PROSITE" id="PS52029"/>
    </source>
</evidence>
<keyword evidence="4" id="KW-0573">Peptidoglycan synthesis</keyword>
<evidence type="ECO:0000256" key="5">
    <source>
        <dbReference type="ARBA" id="ARBA00023316"/>
    </source>
</evidence>
<evidence type="ECO:0000256" key="1">
    <source>
        <dbReference type="ARBA" id="ARBA00004752"/>
    </source>
</evidence>
<dbReference type="InterPro" id="IPR005490">
    <property type="entry name" value="LD_TPept_cat_dom"/>
</dbReference>
<comment type="pathway">
    <text evidence="1">Cell wall biogenesis; peptidoglycan biosynthesis.</text>
</comment>
<keyword evidence="2" id="KW-0808">Transferase</keyword>
<dbReference type="PANTHER" id="PTHR36699">
    <property type="entry name" value="LD-TRANSPEPTIDASE"/>
    <property type="match status" value="1"/>
</dbReference>
<dbReference type="EMBL" id="AB750531">
    <property type="protein sequence ID" value="BAM62589.1"/>
    <property type="molecule type" value="Genomic_DNA"/>
</dbReference>
<reference evidence="7" key="1">
    <citation type="submission" date="2012-09" db="EMBL/GenBank/DDBJ databases">
        <authorList>
            <person name="Elsaied H.E."/>
            <person name="Maruyama A."/>
        </authorList>
    </citation>
    <scope>NUCLEOTIDE SEQUENCE</scope>
</reference>
<dbReference type="InterPro" id="IPR038063">
    <property type="entry name" value="Transpep_catalytic_dom"/>
</dbReference>